<accession>A0A2A9PJY0</accession>
<dbReference type="InterPro" id="IPR013507">
    <property type="entry name" value="DNA_mismatch_S5_2-like"/>
</dbReference>
<dbReference type="GO" id="GO:0061982">
    <property type="term" value="P:meiosis I cell cycle process"/>
    <property type="evidence" value="ECO:0007669"/>
    <property type="project" value="UniProtKB-ARBA"/>
</dbReference>
<dbReference type="NCBIfam" id="TIGR00585">
    <property type="entry name" value="mutl"/>
    <property type="match status" value="1"/>
</dbReference>
<dbReference type="GO" id="GO:0016887">
    <property type="term" value="F:ATP hydrolysis activity"/>
    <property type="evidence" value="ECO:0007669"/>
    <property type="project" value="InterPro"/>
</dbReference>
<dbReference type="SUPFAM" id="SSF54211">
    <property type="entry name" value="Ribosomal protein S5 domain 2-like"/>
    <property type="match status" value="1"/>
</dbReference>
<evidence type="ECO:0000313" key="6">
    <source>
        <dbReference type="Proteomes" id="UP000037136"/>
    </source>
</evidence>
<feature type="compositionally biased region" description="Basic and acidic residues" evidence="3">
    <location>
        <begin position="502"/>
        <end position="515"/>
    </location>
</feature>
<dbReference type="GO" id="GO:0006298">
    <property type="term" value="P:mismatch repair"/>
    <property type="evidence" value="ECO:0007669"/>
    <property type="project" value="InterPro"/>
</dbReference>
<proteinExistence type="inferred from homology"/>
<dbReference type="InterPro" id="IPR014721">
    <property type="entry name" value="Ribsml_uS5_D2-typ_fold_subgr"/>
</dbReference>
<dbReference type="PANTHER" id="PTHR10073:SF41">
    <property type="entry name" value="MISMATCH REPAIR PROTEIN, PUTATIVE (AFU_ORTHOLOGUE AFUA_8G05820)-RELATED"/>
    <property type="match status" value="1"/>
</dbReference>
<protein>
    <recommendedName>
        <fullName evidence="4">DNA mismatch repair protein S5 domain-containing protein</fullName>
    </recommendedName>
</protein>
<feature type="compositionally biased region" description="Basic and acidic residues" evidence="3">
    <location>
        <begin position="861"/>
        <end position="875"/>
    </location>
</feature>
<evidence type="ECO:0000256" key="1">
    <source>
        <dbReference type="ARBA" id="ARBA00006082"/>
    </source>
</evidence>
<keyword evidence="6" id="KW-1185">Reference proteome</keyword>
<dbReference type="EMBL" id="LAZP02000060">
    <property type="protein sequence ID" value="PFH61668.1"/>
    <property type="molecule type" value="Genomic_DNA"/>
</dbReference>
<dbReference type="SUPFAM" id="SSF55874">
    <property type="entry name" value="ATPase domain of HSP90 chaperone/DNA topoisomerase II/histidine kinase"/>
    <property type="match status" value="1"/>
</dbReference>
<sequence>MPIHPLPPSTVRLLGASVTISCPCDLVKELLDNAIDASATAVDVIVASDTLSSLSVRDNGHGIAPTDFESLGRRAHTSKLRNLDELQARPGKTLGFRGEALAAANAVARLTIVTRAAGEPVASRLQLPSPDGRLQSCGPVSAPVGTAVHVARLFDCMPARRQHLLGERGRSMSAIKRLLQSYALARPYLKLSFKVVDDGTQSWRYSPNHSPTVNEAALQIFGKNVATSCTQLIFPGSPSEPVTGRPPGFVLDAFVPRPDCNAEAVRGVGLFVSVDQRPLSPTKELPKKIASALKSHIVNHLGAEPGKGFFMRLDIRCPPRSYDPNVTPLKDDVLFADEEAPLECFEDLCRQLYGGGMASNSAGSPGPDSLPMPLSLPDDDHPDISSSPLNDADILSLLEDTVPNGPSPNVDQDLVESGLMSLKQRIEPPCPHPNDGGAPKSDQPNSTGAGEKSTAPSAHVKMRMLGRVDMARSDSNATDDSGTIELTGVVIPPRPAKPPATAERHLQARKADGIHRYFRPSQEQDFEIACDDTATPEEPASSRGAQPVPRPQMGSRPPLQLLKDPALNRLQEESEVWSSFSSADEGDALRPDVPPQVLESPFLSQLTDDDDDEGGGERRSHPISSPPAASYVQNLTPNHGPSVVRLSDGLVPFPTPPSSGRIRGAEPNALGRPLMGRRGRGSRGRPRARGGFAQGATRPAIGSSIRPRINRSMAGSPGVAEAAGSGPGLGPPMQSGNQLRLNFTNRKSPSPISAQGWKPPAQSGGYGQTGGHPESADEATSHGADLSLAKPRHVNKPYSHTMQALLMRTPSPERELELGDAAGQVRGRRISGTETPHQRVSLWDDGWAGGGSDAGTGQNVARRERLKKPSPEKLQSKRPSPRRSSARGPWRRGRSSSRKLSARSQSWKRLSLEATAEEARMHATARTLHVSCDDVQRHMKHLIGHDSYVGRGHLAEALPIEDMADARTINDGLQVAVEAWMAKSKTKVDVDLKLLLEVKGKRR</sequence>
<evidence type="ECO:0000256" key="3">
    <source>
        <dbReference type="SAM" id="MobiDB-lite"/>
    </source>
</evidence>
<dbReference type="Gene3D" id="3.30.565.10">
    <property type="entry name" value="Histidine kinase-like ATPase, C-terminal domain"/>
    <property type="match status" value="1"/>
</dbReference>
<name>A0A2A9PJY0_OPHUN</name>
<dbReference type="Proteomes" id="UP000037136">
    <property type="component" value="Unassembled WGS sequence"/>
</dbReference>
<feature type="region of interest" description="Disordered" evidence="3">
    <location>
        <begin position="424"/>
        <end position="460"/>
    </location>
</feature>
<dbReference type="Pfam" id="PF13589">
    <property type="entry name" value="HATPase_c_3"/>
    <property type="match status" value="1"/>
</dbReference>
<dbReference type="Gene3D" id="3.30.230.10">
    <property type="match status" value="1"/>
</dbReference>
<dbReference type="GO" id="GO:0032389">
    <property type="term" value="C:MutLalpha complex"/>
    <property type="evidence" value="ECO:0007669"/>
    <property type="project" value="TreeGrafter"/>
</dbReference>
<gene>
    <name evidence="5" type="ORF">XA68_16678</name>
</gene>
<feature type="compositionally biased region" description="Polar residues" evidence="3">
    <location>
        <begin position="734"/>
        <end position="753"/>
    </location>
</feature>
<dbReference type="PANTHER" id="PTHR10073">
    <property type="entry name" value="DNA MISMATCH REPAIR PROTEIN MLH, PMS, MUTL"/>
    <property type="match status" value="1"/>
</dbReference>
<dbReference type="OrthoDB" id="10263226at2759"/>
<evidence type="ECO:0000256" key="2">
    <source>
        <dbReference type="ARBA" id="ARBA00022763"/>
    </source>
</evidence>
<comment type="similarity">
    <text evidence="1">Belongs to the DNA mismatch repair MutL/HexB family.</text>
</comment>
<dbReference type="InterPro" id="IPR036890">
    <property type="entry name" value="HATPase_C_sf"/>
</dbReference>
<dbReference type="InterPro" id="IPR014762">
    <property type="entry name" value="DNA_mismatch_repair_CS"/>
</dbReference>
<feature type="compositionally biased region" description="Low complexity" evidence="3">
    <location>
        <begin position="364"/>
        <end position="376"/>
    </location>
</feature>
<feature type="compositionally biased region" description="Basic residues" evidence="3">
    <location>
        <begin position="675"/>
        <end position="688"/>
    </location>
</feature>
<evidence type="ECO:0000313" key="5">
    <source>
        <dbReference type="EMBL" id="PFH61668.1"/>
    </source>
</evidence>
<dbReference type="GO" id="GO:0005524">
    <property type="term" value="F:ATP binding"/>
    <property type="evidence" value="ECO:0007669"/>
    <property type="project" value="InterPro"/>
</dbReference>
<dbReference type="GO" id="GO:0140664">
    <property type="term" value="F:ATP-dependent DNA damage sensor activity"/>
    <property type="evidence" value="ECO:0007669"/>
    <property type="project" value="InterPro"/>
</dbReference>
<dbReference type="FunFam" id="3.30.565.10:FF:000017">
    <property type="entry name" value="PMS1 homolog 1, mismatch repair system component"/>
    <property type="match status" value="1"/>
</dbReference>
<dbReference type="AlphaFoldDB" id="A0A2A9PJY0"/>
<comment type="caution">
    <text evidence="5">The sequence shown here is derived from an EMBL/GenBank/DDBJ whole genome shotgun (WGS) entry which is preliminary data.</text>
</comment>
<feature type="compositionally biased region" description="Basic residues" evidence="3">
    <location>
        <begin position="879"/>
        <end position="901"/>
    </location>
</feature>
<reference evidence="5 6" key="2">
    <citation type="journal article" date="2017" name="Sci. Rep.">
        <title>Ant-infecting Ophiocordyceps genomes reveal a high diversity of potential behavioral manipulation genes and a possible major role for enterotoxins.</title>
        <authorList>
            <person name="de Bekker C."/>
            <person name="Ohm R.A."/>
            <person name="Evans H.C."/>
            <person name="Brachmann A."/>
            <person name="Hughes D.P."/>
        </authorList>
    </citation>
    <scope>NUCLEOTIDE SEQUENCE [LARGE SCALE GENOMIC DNA]</scope>
    <source>
        <strain evidence="5 6">SC16a</strain>
    </source>
</reference>
<dbReference type="STRING" id="268505.A0A2A9PJY0"/>
<dbReference type="InterPro" id="IPR020568">
    <property type="entry name" value="Ribosomal_Su5_D2-typ_SF"/>
</dbReference>
<feature type="domain" description="DNA mismatch repair protein S5" evidence="4">
    <location>
        <begin position="217"/>
        <end position="354"/>
    </location>
</feature>
<evidence type="ECO:0000259" key="4">
    <source>
        <dbReference type="SMART" id="SM01340"/>
    </source>
</evidence>
<reference evidence="5 6" key="1">
    <citation type="journal article" date="2015" name="BMC Genomics">
        <title>Gene expression during zombie ant biting behavior reflects the complexity underlying fungal parasitic behavioral manipulation.</title>
        <authorList>
            <person name="de Bekker C."/>
            <person name="Ohm R.A."/>
            <person name="Loreto R.G."/>
            <person name="Sebastian A."/>
            <person name="Albert I."/>
            <person name="Merrow M."/>
            <person name="Brachmann A."/>
            <person name="Hughes D.P."/>
        </authorList>
    </citation>
    <scope>NUCLEOTIDE SEQUENCE [LARGE SCALE GENOMIC DNA]</scope>
    <source>
        <strain evidence="5 6">SC16a</strain>
    </source>
</reference>
<dbReference type="GO" id="GO:0030983">
    <property type="term" value="F:mismatched DNA binding"/>
    <property type="evidence" value="ECO:0007669"/>
    <property type="project" value="InterPro"/>
</dbReference>
<keyword evidence="2" id="KW-0227">DNA damage</keyword>
<organism evidence="5 6">
    <name type="scientific">Ophiocordyceps unilateralis</name>
    <name type="common">Zombie-ant fungus</name>
    <name type="synonym">Torrubia unilateralis</name>
    <dbReference type="NCBI Taxonomy" id="268505"/>
    <lineage>
        <taxon>Eukaryota</taxon>
        <taxon>Fungi</taxon>
        <taxon>Dikarya</taxon>
        <taxon>Ascomycota</taxon>
        <taxon>Pezizomycotina</taxon>
        <taxon>Sordariomycetes</taxon>
        <taxon>Hypocreomycetidae</taxon>
        <taxon>Hypocreales</taxon>
        <taxon>Ophiocordycipitaceae</taxon>
        <taxon>Ophiocordyceps</taxon>
    </lineage>
</organism>
<dbReference type="InterPro" id="IPR002099">
    <property type="entry name" value="MutL/Mlh/PMS"/>
</dbReference>
<feature type="region of interest" description="Disordered" evidence="3">
    <location>
        <begin position="472"/>
        <end position="907"/>
    </location>
</feature>
<dbReference type="SMART" id="SM01340">
    <property type="entry name" value="DNA_mis_repair"/>
    <property type="match status" value="1"/>
</dbReference>
<dbReference type="PROSITE" id="PS00058">
    <property type="entry name" value="DNA_MISMATCH_REPAIR_1"/>
    <property type="match status" value="1"/>
</dbReference>
<dbReference type="InterPro" id="IPR038973">
    <property type="entry name" value="MutL/Mlh/Pms-like"/>
</dbReference>
<feature type="region of interest" description="Disordered" evidence="3">
    <location>
        <begin position="359"/>
        <end position="390"/>
    </location>
</feature>